<dbReference type="GO" id="GO:0043743">
    <property type="term" value="F:LPPG:FO 2-phospho-L-lactate transferase activity"/>
    <property type="evidence" value="ECO:0007669"/>
    <property type="project" value="UniProtKB-EC"/>
</dbReference>
<dbReference type="Proteomes" id="UP000318093">
    <property type="component" value="Unassembled WGS sequence"/>
</dbReference>
<dbReference type="PANTHER" id="PTHR43007">
    <property type="entry name" value="2-PHOSPHO-L-LACTATE TRANSFERASE"/>
    <property type="match status" value="1"/>
</dbReference>
<comment type="caution">
    <text evidence="3">The sequence shown here is derived from an EMBL/GenBank/DDBJ whole genome shotgun (WGS) entry which is preliminary data.</text>
</comment>
<dbReference type="Gene3D" id="1.10.8.240">
    <property type="entry name" value="CofD-like domain"/>
    <property type="match status" value="1"/>
</dbReference>
<dbReference type="Gene3D" id="3.40.50.10680">
    <property type="entry name" value="CofD-like domains"/>
    <property type="match status" value="1"/>
</dbReference>
<dbReference type="EC" id="2.7.8.28" evidence="3"/>
<keyword evidence="1 3" id="KW-0808">Transferase</keyword>
<protein>
    <submittedName>
        <fullName evidence="3">2-phospho-L-lactate transferase</fullName>
        <ecNumber evidence="3">2.7.8.28</ecNumber>
    </submittedName>
</protein>
<evidence type="ECO:0000313" key="4">
    <source>
        <dbReference type="Proteomes" id="UP000318093"/>
    </source>
</evidence>
<dbReference type="GO" id="GO:0000287">
    <property type="term" value="F:magnesium ion binding"/>
    <property type="evidence" value="ECO:0007669"/>
    <property type="project" value="InterPro"/>
</dbReference>
<reference evidence="3 4" key="1">
    <citation type="journal article" date="2019" name="Nat. Microbiol.">
        <title>Mediterranean grassland soil C-N compound turnover is dependent on rainfall and depth, and is mediated by genomically divergent microorganisms.</title>
        <authorList>
            <person name="Diamond S."/>
            <person name="Andeer P.F."/>
            <person name="Li Z."/>
            <person name="Crits-Christoph A."/>
            <person name="Burstein D."/>
            <person name="Anantharaman K."/>
            <person name="Lane K.R."/>
            <person name="Thomas B.C."/>
            <person name="Pan C."/>
            <person name="Northen T.R."/>
            <person name="Banfield J.F."/>
        </authorList>
    </citation>
    <scope>NUCLEOTIDE SEQUENCE [LARGE SCALE GENOMIC DNA]</scope>
    <source>
        <strain evidence="3">NP_6</strain>
    </source>
</reference>
<dbReference type="InterPro" id="IPR002882">
    <property type="entry name" value="CofD"/>
</dbReference>
<dbReference type="InterPro" id="IPR010115">
    <property type="entry name" value="FbiA/CofD"/>
</dbReference>
<proteinExistence type="inferred from homology"/>
<dbReference type="EMBL" id="VBAN01000110">
    <property type="protein sequence ID" value="TMI83441.1"/>
    <property type="molecule type" value="Genomic_DNA"/>
</dbReference>
<dbReference type="PANTHER" id="PTHR43007:SF1">
    <property type="entry name" value="2-PHOSPHO-L-LACTATE TRANSFERASE"/>
    <property type="match status" value="1"/>
</dbReference>
<evidence type="ECO:0000313" key="3">
    <source>
        <dbReference type="EMBL" id="TMI83441.1"/>
    </source>
</evidence>
<dbReference type="HAMAP" id="MF_01257">
    <property type="entry name" value="CofD"/>
    <property type="match status" value="1"/>
</dbReference>
<dbReference type="CDD" id="cd07186">
    <property type="entry name" value="CofD_like"/>
    <property type="match status" value="1"/>
</dbReference>
<name>A0A537JIR6_9BACT</name>
<dbReference type="NCBIfam" id="TIGR01819">
    <property type="entry name" value="F420_cofD"/>
    <property type="match status" value="1"/>
</dbReference>
<dbReference type="AlphaFoldDB" id="A0A537JIR6"/>
<evidence type="ECO:0000256" key="2">
    <source>
        <dbReference type="ARBA" id="ARBA00022842"/>
    </source>
</evidence>
<dbReference type="SUPFAM" id="SSF142338">
    <property type="entry name" value="CofD-like"/>
    <property type="match status" value="1"/>
</dbReference>
<evidence type="ECO:0000256" key="1">
    <source>
        <dbReference type="ARBA" id="ARBA00022679"/>
    </source>
</evidence>
<dbReference type="Pfam" id="PF01933">
    <property type="entry name" value="CofD"/>
    <property type="match status" value="1"/>
</dbReference>
<accession>A0A537JIR6</accession>
<keyword evidence="2" id="KW-0460">Magnesium</keyword>
<gene>
    <name evidence="3" type="ORF">E6H03_03700</name>
</gene>
<dbReference type="InterPro" id="IPR038136">
    <property type="entry name" value="CofD-like_dom_sf"/>
</dbReference>
<sequence>MITVLCGGVGGVKLVDGLAAVLADPSTLTVIVNTADDWEHLGLHISPDVDTVLYTLAGLASDERGWGIDGDTWTALEMLKRYRLPTWFRLGDRDLATHLARTQWLREGRRPTEVTAALAAALGVVPRVLPMTDARVATFVSTPAGRLPFQEYFVRRGARDPVTGVEFEGIEHARPSLEVLDAIRSSAMIIISPSNPVVSIGPILALPGMGVALSASSALRMAVTPLIGGTAVKGPTVEMLRGLGMRPDSAAIAAQYGRFIDVFVLDIRDRALRDTVAAAGSPAQPLAVECADTLMTDPAGRRRLARALIDIAARHGVEVAAKTA</sequence>
<organism evidence="3 4">
    <name type="scientific">Candidatus Segetimicrobium genomatis</name>
    <dbReference type="NCBI Taxonomy" id="2569760"/>
    <lineage>
        <taxon>Bacteria</taxon>
        <taxon>Bacillati</taxon>
        <taxon>Candidatus Sysuimicrobiota</taxon>
        <taxon>Candidatus Sysuimicrobiia</taxon>
        <taxon>Candidatus Sysuimicrobiales</taxon>
        <taxon>Candidatus Segetimicrobiaceae</taxon>
        <taxon>Candidatus Segetimicrobium</taxon>
    </lineage>
</organism>